<feature type="compositionally biased region" description="Basic and acidic residues" evidence="2">
    <location>
        <begin position="8"/>
        <end position="23"/>
    </location>
</feature>
<dbReference type="Gene3D" id="1.25.40.20">
    <property type="entry name" value="Ankyrin repeat-containing domain"/>
    <property type="match status" value="1"/>
</dbReference>
<feature type="active site" description="Charge relay system" evidence="1">
    <location>
        <position position="618"/>
    </location>
</feature>
<dbReference type="VEuPathDB" id="FungiDB:F4678DRAFT_473528"/>
<feature type="active site" description="Charge relay system" evidence="1">
    <location>
        <position position="816"/>
    </location>
</feature>
<evidence type="ECO:0000256" key="1">
    <source>
        <dbReference type="PROSITE-ProRule" id="PRU01240"/>
    </source>
</evidence>
<dbReference type="InterPro" id="IPR036770">
    <property type="entry name" value="Ankyrin_rpt-contain_sf"/>
</dbReference>
<dbReference type="SUPFAM" id="SSF52743">
    <property type="entry name" value="Subtilisin-like"/>
    <property type="match status" value="1"/>
</dbReference>
<comment type="similarity">
    <text evidence="1">Belongs to the peptidase S8 family.</text>
</comment>
<feature type="domain" description="Peptidase S8/S53" evidence="3">
    <location>
        <begin position="612"/>
        <end position="830"/>
    </location>
</feature>
<keyword evidence="1" id="KW-0645">Protease</keyword>
<feature type="active site" description="Charge relay system" evidence="1">
    <location>
        <position position="658"/>
    </location>
</feature>
<feature type="compositionally biased region" description="Acidic residues" evidence="2">
    <location>
        <begin position="207"/>
        <end position="229"/>
    </location>
</feature>
<dbReference type="EMBL" id="JANPWZ010000003">
    <property type="protein sequence ID" value="KAJ3580497.1"/>
    <property type="molecule type" value="Genomic_DNA"/>
</dbReference>
<dbReference type="Pfam" id="PF00082">
    <property type="entry name" value="Peptidase_S8"/>
    <property type="match status" value="1"/>
</dbReference>
<feature type="compositionally biased region" description="Basic and acidic residues" evidence="2">
    <location>
        <begin position="230"/>
        <end position="239"/>
    </location>
</feature>
<keyword evidence="1" id="KW-0378">Hydrolase</keyword>
<feature type="region of interest" description="Disordered" evidence="2">
    <location>
        <begin position="207"/>
        <end position="246"/>
    </location>
</feature>
<dbReference type="GO" id="GO:0006508">
    <property type="term" value="P:proteolysis"/>
    <property type="evidence" value="ECO:0007669"/>
    <property type="project" value="UniProtKB-KW"/>
</dbReference>
<evidence type="ECO:0000259" key="3">
    <source>
        <dbReference type="Pfam" id="PF00082"/>
    </source>
</evidence>
<accession>A0A9W8NPN9</accession>
<protein>
    <recommendedName>
        <fullName evidence="3">Peptidase S8/S53 domain-containing protein</fullName>
    </recommendedName>
</protein>
<dbReference type="Proteomes" id="UP001148614">
    <property type="component" value="Unassembled WGS sequence"/>
</dbReference>
<dbReference type="InterPro" id="IPR036852">
    <property type="entry name" value="Peptidase_S8/S53_dom_sf"/>
</dbReference>
<gene>
    <name evidence="4" type="ORF">NPX13_g50</name>
</gene>
<proteinExistence type="inferred from homology"/>
<dbReference type="GO" id="GO:0004252">
    <property type="term" value="F:serine-type endopeptidase activity"/>
    <property type="evidence" value="ECO:0007669"/>
    <property type="project" value="UniProtKB-UniRule"/>
</dbReference>
<keyword evidence="1" id="KW-0720">Serine protease</keyword>
<organism evidence="4 5">
    <name type="scientific">Xylaria arbuscula</name>
    <dbReference type="NCBI Taxonomy" id="114810"/>
    <lineage>
        <taxon>Eukaryota</taxon>
        <taxon>Fungi</taxon>
        <taxon>Dikarya</taxon>
        <taxon>Ascomycota</taxon>
        <taxon>Pezizomycotina</taxon>
        <taxon>Sordariomycetes</taxon>
        <taxon>Xylariomycetidae</taxon>
        <taxon>Xylariales</taxon>
        <taxon>Xylariaceae</taxon>
        <taxon>Xylaria</taxon>
    </lineage>
</organism>
<reference evidence="4" key="1">
    <citation type="submission" date="2022-07" db="EMBL/GenBank/DDBJ databases">
        <title>Genome Sequence of Xylaria arbuscula.</title>
        <authorList>
            <person name="Buettner E."/>
        </authorList>
    </citation>
    <scope>NUCLEOTIDE SEQUENCE</scope>
    <source>
        <strain evidence="4">VT107</strain>
    </source>
</reference>
<keyword evidence="5" id="KW-1185">Reference proteome</keyword>
<dbReference type="InterPro" id="IPR000209">
    <property type="entry name" value="Peptidase_S8/S53_dom"/>
</dbReference>
<dbReference type="SUPFAM" id="SSF48403">
    <property type="entry name" value="Ankyrin repeat"/>
    <property type="match status" value="1"/>
</dbReference>
<dbReference type="AlphaFoldDB" id="A0A9W8NPN9"/>
<sequence length="923" mass="103515">MAPLTKPSEMDEKETRAIKESRGGGKVSLSAPKKAKRPGPKEILRAAAKTDFTKPDKAQEWGIRYKESMAKKPGNRILHLLAQRNWPDDAVMEDQQIKEFLNWMLERHHGLLEVKNGDQYTPLHLAIMNHNDIFVEAVLLNTRLINLGTVLPETCQYGNSLHVAIKYRLHFTELMIDKCAQFSQMFTKGRPDNDDTPLHSCMSMDLNEEDEEEDDLESDAGSYDEDDDDTQSRSYHDGEGVGDDDLQDAKSLGWVVSRDDHIPRTKSFKIPSVQESTMQSAKVVKLLIQKHDSVLSLHNKEKRTPYQERIFRLLEKAEPELKRTAQISKMDREEAARKIIANDPIASIMESLYHPGQERHIEFDLGGLPHATISEDYLDRLSKHLQFESILKYVALPKLTVELNTVVRRKRGEQRARKRGLSHLVTVFDWLRKNHVEKIVKIMVIDDVDPSHSDASIEEALRDFGVEVWDWKKLDLNTDVIWRATTAPGNKEASVVEEISLYSTGNNAVLMANSLSVLIVSQLKKVNLFIREGLEDKDRLDMYIENFKQTIRIDAGNRIEVNHILDNKDVSYASGFKSSEGSLQPENSWIDCVSNFAKLLCTAPASRNIRPVKVAIIDDGVDASLLSLDGKIAIGKSFCPYINSTDLMSPYYVPSGNHGTCMASLISKICPEVSLYVARLDERQAPGSSHRQITAKSAADAIRWATESGVDIISMSWTIETPVTGNEEMESLKAAVREAASKEILMFCSTSDQGSSTKDNCYPGDFEGCIKIGGATDTGEALAWVNANKVHFLLPGKNVPFTSNEGKIVSYESGSSVATAAASALAGLLMFSTWLLNKDDDYLQDQKNMREALKTLSSQSPENKFPRVQDYFDLYFKQLLTQDDSDAHKPKGPVPSYNLHNMEWDAKCDSALGRIMSLIKGNP</sequence>
<evidence type="ECO:0000313" key="5">
    <source>
        <dbReference type="Proteomes" id="UP001148614"/>
    </source>
</evidence>
<feature type="region of interest" description="Disordered" evidence="2">
    <location>
        <begin position="1"/>
        <end position="41"/>
    </location>
</feature>
<evidence type="ECO:0000256" key="2">
    <source>
        <dbReference type="SAM" id="MobiDB-lite"/>
    </source>
</evidence>
<dbReference type="PROSITE" id="PS51892">
    <property type="entry name" value="SUBTILASE"/>
    <property type="match status" value="1"/>
</dbReference>
<name>A0A9W8NPN9_9PEZI</name>
<comment type="caution">
    <text evidence="4">The sequence shown here is derived from an EMBL/GenBank/DDBJ whole genome shotgun (WGS) entry which is preliminary data.</text>
</comment>
<dbReference type="Gene3D" id="3.40.50.200">
    <property type="entry name" value="Peptidase S8/S53 domain"/>
    <property type="match status" value="1"/>
</dbReference>
<evidence type="ECO:0000313" key="4">
    <source>
        <dbReference type="EMBL" id="KAJ3580497.1"/>
    </source>
</evidence>
<dbReference type="CDD" id="cd07491">
    <property type="entry name" value="Peptidases_S8_7"/>
    <property type="match status" value="1"/>
</dbReference>